<proteinExistence type="predicted"/>
<feature type="domain" description="DUF6533" evidence="2">
    <location>
        <begin position="2"/>
        <end position="32"/>
    </location>
</feature>
<dbReference type="InterPro" id="IPR045340">
    <property type="entry name" value="DUF6533"/>
</dbReference>
<keyword evidence="1" id="KW-1133">Transmembrane helix</keyword>
<gene>
    <name evidence="3" type="ORF">EV702DRAFT_1134941</name>
</gene>
<dbReference type="Proteomes" id="UP000714275">
    <property type="component" value="Unassembled WGS sequence"/>
</dbReference>
<organism evidence="3 4">
    <name type="scientific">Suillus placidus</name>
    <dbReference type="NCBI Taxonomy" id="48579"/>
    <lineage>
        <taxon>Eukaryota</taxon>
        <taxon>Fungi</taxon>
        <taxon>Dikarya</taxon>
        <taxon>Basidiomycota</taxon>
        <taxon>Agaricomycotina</taxon>
        <taxon>Agaricomycetes</taxon>
        <taxon>Agaricomycetidae</taxon>
        <taxon>Boletales</taxon>
        <taxon>Suillineae</taxon>
        <taxon>Suillaceae</taxon>
        <taxon>Suillus</taxon>
    </lineage>
</organism>
<feature type="transmembrane region" description="Helical" evidence="1">
    <location>
        <begin position="127"/>
        <end position="150"/>
    </location>
</feature>
<reference evidence="3" key="1">
    <citation type="journal article" date="2020" name="New Phytol.">
        <title>Comparative genomics reveals dynamic genome evolution in host specialist ectomycorrhizal fungi.</title>
        <authorList>
            <person name="Lofgren L.A."/>
            <person name="Nguyen N.H."/>
            <person name="Vilgalys R."/>
            <person name="Ruytinx J."/>
            <person name="Liao H.L."/>
            <person name="Branco S."/>
            <person name="Kuo A."/>
            <person name="LaButti K."/>
            <person name="Lipzen A."/>
            <person name="Andreopoulos W."/>
            <person name="Pangilinan J."/>
            <person name="Riley R."/>
            <person name="Hundley H."/>
            <person name="Na H."/>
            <person name="Barry K."/>
            <person name="Grigoriev I.V."/>
            <person name="Stajich J.E."/>
            <person name="Kennedy P.G."/>
        </authorList>
    </citation>
    <scope>NUCLEOTIDE SEQUENCE</scope>
    <source>
        <strain evidence="3">DOB743</strain>
    </source>
</reference>
<dbReference type="Pfam" id="PF20151">
    <property type="entry name" value="DUF6533"/>
    <property type="match status" value="1"/>
</dbReference>
<accession>A0A9P6ZM93</accession>
<evidence type="ECO:0000313" key="4">
    <source>
        <dbReference type="Proteomes" id="UP000714275"/>
    </source>
</evidence>
<evidence type="ECO:0000313" key="3">
    <source>
        <dbReference type="EMBL" id="KAG1771987.1"/>
    </source>
</evidence>
<sequence length="265" mass="29042">MTTLPEEIAFIWCRPKALSAVLFLVNRYVAVLGNVLGLLSNILPISTKSCSKYVLVAQVLLVSQQVFICLTLSLRTYALYGCSRRLLKWMAIIGLALAAGALAGSFGHDSNSTTDNNCHEIYTAATAIRHGMAWVAMFVYELLIFVLTVFKTCKTRGLPRFSLISRGDILDIIFHDGVLYFAGMTLVNLPNILTYFCGSDITRGSLSAFTSCMSVTLMSRLMLNLHGSIDTGIFSTPAQNDGSRTSLDVLTTRVNVQSAVSSYHW</sequence>
<dbReference type="AlphaFoldDB" id="A0A9P6ZM93"/>
<dbReference type="EMBL" id="JABBWD010000055">
    <property type="protein sequence ID" value="KAG1771987.1"/>
    <property type="molecule type" value="Genomic_DNA"/>
</dbReference>
<comment type="caution">
    <text evidence="3">The sequence shown here is derived from an EMBL/GenBank/DDBJ whole genome shotgun (WGS) entry which is preliminary data.</text>
</comment>
<dbReference type="OrthoDB" id="2686513at2759"/>
<evidence type="ECO:0000259" key="2">
    <source>
        <dbReference type="Pfam" id="PF20151"/>
    </source>
</evidence>
<feature type="transmembrane region" description="Helical" evidence="1">
    <location>
        <begin position="55"/>
        <end position="74"/>
    </location>
</feature>
<protein>
    <recommendedName>
        <fullName evidence="2">DUF6533 domain-containing protein</fullName>
    </recommendedName>
</protein>
<feature type="transmembrane region" description="Helical" evidence="1">
    <location>
        <begin position="86"/>
        <end position="107"/>
    </location>
</feature>
<name>A0A9P6ZM93_9AGAM</name>
<keyword evidence="1" id="KW-0472">Membrane</keyword>
<feature type="transmembrane region" description="Helical" evidence="1">
    <location>
        <begin position="21"/>
        <end position="43"/>
    </location>
</feature>
<keyword evidence="4" id="KW-1185">Reference proteome</keyword>
<evidence type="ECO:0000256" key="1">
    <source>
        <dbReference type="SAM" id="Phobius"/>
    </source>
</evidence>
<keyword evidence="1" id="KW-0812">Transmembrane</keyword>